<evidence type="ECO:0000313" key="2">
    <source>
        <dbReference type="EMBL" id="KAF1920117.1"/>
    </source>
</evidence>
<evidence type="ECO:0000313" key="3">
    <source>
        <dbReference type="Proteomes" id="UP000800096"/>
    </source>
</evidence>
<name>A0A6A5R1Y4_AMPQU</name>
<dbReference type="Pfam" id="PF26652">
    <property type="entry name" value="Zn_ribbon_double"/>
    <property type="match status" value="1"/>
</dbReference>
<dbReference type="Proteomes" id="UP000800096">
    <property type="component" value="Unassembled WGS sequence"/>
</dbReference>
<dbReference type="EMBL" id="ML979132">
    <property type="protein sequence ID" value="KAF1920117.1"/>
    <property type="molecule type" value="Genomic_DNA"/>
</dbReference>
<dbReference type="InterPro" id="IPR058253">
    <property type="entry name" value="Zn_ribbon_double"/>
</dbReference>
<gene>
    <name evidence="2" type="ORF">BDU57DRAFT_403708</name>
</gene>
<proteinExistence type="predicted"/>
<accession>A0A6A5R1Y4</accession>
<dbReference type="AlphaFoldDB" id="A0A6A5R1Y4"/>
<sequence length="144" mass="15878">HDYARILQATHGNEMEDGVFSCCCGAENPLIHYRGSHPFRTLRCRRCHHIFCSACTATQVLTPLPGFQISVGRVKPSTAAHCGQICSSCGLTHRATRKFNGSISLPSTCLCGATSSREWLLFGIGSPDRYRYDPNAAFVQMKVR</sequence>
<reference evidence="2" key="1">
    <citation type="journal article" date="2020" name="Stud. Mycol.">
        <title>101 Dothideomycetes genomes: a test case for predicting lifestyles and emergence of pathogens.</title>
        <authorList>
            <person name="Haridas S."/>
            <person name="Albert R."/>
            <person name="Binder M."/>
            <person name="Bloem J."/>
            <person name="Labutti K."/>
            <person name="Salamov A."/>
            <person name="Andreopoulos B."/>
            <person name="Baker S."/>
            <person name="Barry K."/>
            <person name="Bills G."/>
            <person name="Bluhm B."/>
            <person name="Cannon C."/>
            <person name="Castanera R."/>
            <person name="Culley D."/>
            <person name="Daum C."/>
            <person name="Ezra D."/>
            <person name="Gonzalez J."/>
            <person name="Henrissat B."/>
            <person name="Kuo A."/>
            <person name="Liang C."/>
            <person name="Lipzen A."/>
            <person name="Lutzoni F."/>
            <person name="Magnuson J."/>
            <person name="Mondo S."/>
            <person name="Nolan M."/>
            <person name="Ohm R."/>
            <person name="Pangilinan J."/>
            <person name="Park H.-J."/>
            <person name="Ramirez L."/>
            <person name="Alfaro M."/>
            <person name="Sun H."/>
            <person name="Tritt A."/>
            <person name="Yoshinaga Y."/>
            <person name="Zwiers L.-H."/>
            <person name="Turgeon B."/>
            <person name="Goodwin S."/>
            <person name="Spatafora J."/>
            <person name="Crous P."/>
            <person name="Grigoriev I."/>
        </authorList>
    </citation>
    <scope>NUCLEOTIDE SEQUENCE</scope>
    <source>
        <strain evidence="2">HMLAC05119</strain>
    </source>
</reference>
<keyword evidence="3" id="KW-1185">Reference proteome</keyword>
<feature type="domain" description="Probable double zinc ribbon" evidence="1">
    <location>
        <begin position="18"/>
        <end position="138"/>
    </location>
</feature>
<organism evidence="2 3">
    <name type="scientific">Ampelomyces quisqualis</name>
    <name type="common">Powdery mildew agent</name>
    <dbReference type="NCBI Taxonomy" id="50730"/>
    <lineage>
        <taxon>Eukaryota</taxon>
        <taxon>Fungi</taxon>
        <taxon>Dikarya</taxon>
        <taxon>Ascomycota</taxon>
        <taxon>Pezizomycotina</taxon>
        <taxon>Dothideomycetes</taxon>
        <taxon>Pleosporomycetidae</taxon>
        <taxon>Pleosporales</taxon>
        <taxon>Pleosporineae</taxon>
        <taxon>Phaeosphaeriaceae</taxon>
        <taxon>Ampelomyces</taxon>
    </lineage>
</organism>
<feature type="non-terminal residue" evidence="2">
    <location>
        <position position="1"/>
    </location>
</feature>
<protein>
    <recommendedName>
        <fullName evidence="1">Probable double zinc ribbon domain-containing protein</fullName>
    </recommendedName>
</protein>
<feature type="non-terminal residue" evidence="2">
    <location>
        <position position="144"/>
    </location>
</feature>
<evidence type="ECO:0000259" key="1">
    <source>
        <dbReference type="Pfam" id="PF26652"/>
    </source>
</evidence>
<dbReference type="OrthoDB" id="3793432at2759"/>